<protein>
    <submittedName>
        <fullName evidence="2">CYTH domain-containing protein</fullName>
    </submittedName>
</protein>
<dbReference type="CDD" id="cd07756">
    <property type="entry name" value="CYTH-like_Pase_CHAD"/>
    <property type="match status" value="1"/>
</dbReference>
<dbReference type="EMBL" id="JABFTX010000003">
    <property type="protein sequence ID" value="MCE8003948.1"/>
    <property type="molecule type" value="Genomic_DNA"/>
</dbReference>
<dbReference type="InterPro" id="IPR033469">
    <property type="entry name" value="CYTH-like_dom_sf"/>
</dbReference>
<dbReference type="Gene3D" id="2.40.320.10">
    <property type="entry name" value="Hypothetical Protein Pfu-838710-001"/>
    <property type="match status" value="1"/>
</dbReference>
<organism evidence="2 3">
    <name type="scientific">Billgrantia ethanolica</name>
    <dbReference type="NCBI Taxonomy" id="2733486"/>
    <lineage>
        <taxon>Bacteria</taxon>
        <taxon>Pseudomonadati</taxon>
        <taxon>Pseudomonadota</taxon>
        <taxon>Gammaproteobacteria</taxon>
        <taxon>Oceanospirillales</taxon>
        <taxon>Halomonadaceae</taxon>
        <taxon>Billgrantia</taxon>
    </lineage>
</organism>
<dbReference type="PANTHER" id="PTHR39569">
    <property type="entry name" value="INORGANIC TRIPHOSPHATASE"/>
    <property type="match status" value="1"/>
</dbReference>
<name>A0ABS9A534_9GAMM</name>
<dbReference type="RefSeq" id="WP_234270596.1">
    <property type="nucleotide sequence ID" value="NZ_JABFTX010000003.1"/>
</dbReference>
<comment type="caution">
    <text evidence="2">The sequence shown here is derived from an EMBL/GenBank/DDBJ whole genome shotgun (WGS) entry which is preliminary data.</text>
</comment>
<sequence>MSHEIEMKLALGETGPQLLLTHPLLRNGVDGAQRLANTYYDTPAGELEAARVALRLRRCNDSWVQTLKTSGEGSGGFSRRREWEWPVAGDALDLVGLAGLPPFAELGGDILERLEPRFTTDFERRLWRLELAEATIEVALDQGEIRAAGRRVPIRELELELKDGDPQALWRLAQALAESVPLRPADASKAVRGSALLSGRWTLPTGTAPDERLHRALLALDAYDDTGEDEWKHTATEALQALADTGENEAGQLATLLERPDWLERGFGRVALRLAHRLAA</sequence>
<reference evidence="2 3" key="1">
    <citation type="journal article" date="2021" name="Front. Microbiol.">
        <title>Aerobic Denitrification and Heterotrophic Sulfur Oxidation in the Genus Halomonas Revealed by Six Novel Species Characterizations and Genome-Based Analysis.</title>
        <authorList>
            <person name="Wang L."/>
            <person name="Shao Z."/>
        </authorList>
    </citation>
    <scope>NUCLEOTIDE SEQUENCE [LARGE SCALE GENOMIC DNA]</scope>
    <source>
        <strain evidence="2 3">MCCC 1A11081</strain>
    </source>
</reference>
<dbReference type="InterPro" id="IPR023577">
    <property type="entry name" value="CYTH_domain"/>
</dbReference>
<dbReference type="Proteomes" id="UP001320168">
    <property type="component" value="Unassembled WGS sequence"/>
</dbReference>
<dbReference type="PANTHER" id="PTHR39569:SF1">
    <property type="entry name" value="INORGANIC TRIPHOSPHATASE"/>
    <property type="match status" value="1"/>
</dbReference>
<keyword evidence="3" id="KW-1185">Reference proteome</keyword>
<evidence type="ECO:0000313" key="3">
    <source>
        <dbReference type="Proteomes" id="UP001320168"/>
    </source>
</evidence>
<accession>A0ABS9A534</accession>
<dbReference type="Pfam" id="PF01928">
    <property type="entry name" value="CYTH"/>
    <property type="match status" value="1"/>
</dbReference>
<dbReference type="SUPFAM" id="SSF55154">
    <property type="entry name" value="CYTH-like phosphatases"/>
    <property type="match status" value="1"/>
</dbReference>
<feature type="domain" description="CYTH" evidence="1">
    <location>
        <begin position="2"/>
        <end position="200"/>
    </location>
</feature>
<evidence type="ECO:0000259" key="1">
    <source>
        <dbReference type="PROSITE" id="PS51707"/>
    </source>
</evidence>
<dbReference type="PROSITE" id="PS51707">
    <property type="entry name" value="CYTH"/>
    <property type="match status" value="1"/>
</dbReference>
<dbReference type="InterPro" id="IPR039013">
    <property type="entry name" value="YgiF"/>
</dbReference>
<dbReference type="SMART" id="SM01118">
    <property type="entry name" value="CYTH"/>
    <property type="match status" value="1"/>
</dbReference>
<gene>
    <name evidence="2" type="ORF">HOP53_13960</name>
</gene>
<proteinExistence type="predicted"/>
<evidence type="ECO:0000313" key="2">
    <source>
        <dbReference type="EMBL" id="MCE8003948.1"/>
    </source>
</evidence>